<evidence type="ECO:0000256" key="1">
    <source>
        <dbReference type="SAM" id="Phobius"/>
    </source>
</evidence>
<proteinExistence type="predicted"/>
<accession>A0A380BKQ7</accession>
<keyword evidence="1" id="KW-0472">Membrane</keyword>
<name>A0A380BKQ7_SPHSI</name>
<evidence type="ECO:0000313" key="2">
    <source>
        <dbReference type="EMBL" id="SUJ02888.1"/>
    </source>
</evidence>
<feature type="transmembrane region" description="Helical" evidence="1">
    <location>
        <begin position="36"/>
        <end position="57"/>
    </location>
</feature>
<dbReference type="Proteomes" id="UP000254893">
    <property type="component" value="Unassembled WGS sequence"/>
</dbReference>
<gene>
    <name evidence="2" type="ORF">NCTC11388_01185</name>
</gene>
<reference evidence="2 3" key="1">
    <citation type="submission" date="2018-06" db="EMBL/GenBank/DDBJ databases">
        <authorList>
            <consortium name="Pathogen Informatics"/>
            <person name="Doyle S."/>
        </authorList>
    </citation>
    <scope>NUCLEOTIDE SEQUENCE [LARGE SCALE GENOMIC DNA]</scope>
    <source>
        <strain evidence="2 3">NCTC11388</strain>
    </source>
</reference>
<dbReference type="AlphaFoldDB" id="A0A380BKQ7"/>
<protein>
    <recommendedName>
        <fullName evidence="4">Lipopolysaccharide assembly protein A domain-containing protein</fullName>
    </recommendedName>
</protein>
<dbReference type="EMBL" id="UGYW01000002">
    <property type="protein sequence ID" value="SUJ02888.1"/>
    <property type="molecule type" value="Genomic_DNA"/>
</dbReference>
<keyword evidence="1" id="KW-0812">Transmembrane</keyword>
<evidence type="ECO:0000313" key="3">
    <source>
        <dbReference type="Proteomes" id="UP000254893"/>
    </source>
</evidence>
<dbReference type="RefSeq" id="WP_115169445.1">
    <property type="nucleotide sequence ID" value="NZ_UGYW01000002.1"/>
</dbReference>
<sequence>MRIKTIFLLILTILLTIVLMKNTESVNFWIFGDHSVSKLAILAIFFLLGIIVGLILARSGKKKDQHPSVYSITGDAGEILPPAAKSLSAEDEEYLRND</sequence>
<organism evidence="2 3">
    <name type="scientific">Sphingobacterium spiritivorum</name>
    <name type="common">Flavobacterium spiritivorum</name>
    <dbReference type="NCBI Taxonomy" id="258"/>
    <lineage>
        <taxon>Bacteria</taxon>
        <taxon>Pseudomonadati</taxon>
        <taxon>Bacteroidota</taxon>
        <taxon>Sphingobacteriia</taxon>
        <taxon>Sphingobacteriales</taxon>
        <taxon>Sphingobacteriaceae</taxon>
        <taxon>Sphingobacterium</taxon>
    </lineage>
</organism>
<keyword evidence="1" id="KW-1133">Transmembrane helix</keyword>
<evidence type="ECO:0008006" key="4">
    <source>
        <dbReference type="Google" id="ProtNLM"/>
    </source>
</evidence>